<protein>
    <recommendedName>
        <fullName evidence="1">RelA/SpoT domain-containing protein</fullName>
    </recommendedName>
</protein>
<evidence type="ECO:0000313" key="3">
    <source>
        <dbReference type="Proteomes" id="UP000178599"/>
    </source>
</evidence>
<accession>A0A1G2CP75</accession>
<sequence>MEWTKLNCSKNQVNKAGDVLISSGSSQEELNSAIDVLTNWRSSHSFPLHTFAVRLKRVSKQIDSSAIVTRRLKRVSSILNKLKRDQTSKMKMSRMQDVGGCRSVLPSIDKVNKLVELYEKSRGLKHKLSNKKDYIKNPKPDGYRSFHLVYKYYSDKSKEYDGLLIEIQIRTNLQHYWATAVETVDHFTRQAIKSNEGEKEWMDFFKLVSSAFANMEKTSAVPNTPTDKNELRKQIQVLAKQLKVVRKMNEWAKIHKIIENFEKGAKEKFDFYLLNLDLTTKELKISAYRKSQEEFANSEYSKLEERMLKDKEDKDIVLVSADTTKELRKAYPNYFLDTKEFVNKLSEYFKESVFENDKEK</sequence>
<dbReference type="SUPFAM" id="SSF81301">
    <property type="entry name" value="Nucleotidyltransferase"/>
    <property type="match status" value="1"/>
</dbReference>
<dbReference type="PANTHER" id="PTHR47837:SF1">
    <property type="entry name" value="GTP PYROPHOSPHOKINASE YJBM"/>
    <property type="match status" value="1"/>
</dbReference>
<dbReference type="Proteomes" id="UP000178599">
    <property type="component" value="Unassembled WGS sequence"/>
</dbReference>
<dbReference type="Pfam" id="PF04607">
    <property type="entry name" value="RelA_SpoT"/>
    <property type="match status" value="1"/>
</dbReference>
<dbReference type="EMBL" id="MHLE01000012">
    <property type="protein sequence ID" value="OGZ03012.1"/>
    <property type="molecule type" value="Genomic_DNA"/>
</dbReference>
<feature type="domain" description="RelA/SpoT" evidence="1">
    <location>
        <begin position="70"/>
        <end position="192"/>
    </location>
</feature>
<comment type="caution">
    <text evidence="2">The sequence shown here is derived from an EMBL/GenBank/DDBJ whole genome shotgun (WGS) entry which is preliminary data.</text>
</comment>
<dbReference type="CDD" id="cd05399">
    <property type="entry name" value="NT_Rel-Spo_like"/>
    <property type="match status" value="1"/>
</dbReference>
<dbReference type="PANTHER" id="PTHR47837">
    <property type="entry name" value="GTP PYROPHOSPHOKINASE YJBM"/>
    <property type="match status" value="1"/>
</dbReference>
<dbReference type="InterPro" id="IPR007685">
    <property type="entry name" value="RelA_SpoT"/>
</dbReference>
<evidence type="ECO:0000313" key="2">
    <source>
        <dbReference type="EMBL" id="OGZ03012.1"/>
    </source>
</evidence>
<dbReference type="GO" id="GO:0015969">
    <property type="term" value="P:guanosine tetraphosphate metabolic process"/>
    <property type="evidence" value="ECO:0007669"/>
    <property type="project" value="InterPro"/>
</dbReference>
<dbReference type="AlphaFoldDB" id="A0A1G2CP75"/>
<dbReference type="InterPro" id="IPR043519">
    <property type="entry name" value="NT_sf"/>
</dbReference>
<organism evidence="2 3">
    <name type="scientific">Candidatus Liptonbacteria bacterium RIFOXYB1_FULL_36_10</name>
    <dbReference type="NCBI Taxonomy" id="1798654"/>
    <lineage>
        <taxon>Bacteria</taxon>
        <taxon>Candidatus Liptoniibacteriota</taxon>
    </lineage>
</organism>
<reference evidence="2 3" key="1">
    <citation type="journal article" date="2016" name="Nat. Commun.">
        <title>Thousands of microbial genomes shed light on interconnected biogeochemical processes in an aquifer system.</title>
        <authorList>
            <person name="Anantharaman K."/>
            <person name="Brown C.T."/>
            <person name="Hug L.A."/>
            <person name="Sharon I."/>
            <person name="Castelle C.J."/>
            <person name="Probst A.J."/>
            <person name="Thomas B.C."/>
            <person name="Singh A."/>
            <person name="Wilkins M.J."/>
            <person name="Karaoz U."/>
            <person name="Brodie E.L."/>
            <person name="Williams K.H."/>
            <person name="Hubbard S.S."/>
            <person name="Banfield J.F."/>
        </authorList>
    </citation>
    <scope>NUCLEOTIDE SEQUENCE [LARGE SCALE GENOMIC DNA]</scope>
</reference>
<dbReference type="InterPro" id="IPR052366">
    <property type="entry name" value="GTP_Pyrophosphokinase"/>
</dbReference>
<dbReference type="SMART" id="SM00954">
    <property type="entry name" value="RelA_SpoT"/>
    <property type="match status" value="1"/>
</dbReference>
<proteinExistence type="predicted"/>
<evidence type="ECO:0000259" key="1">
    <source>
        <dbReference type="SMART" id="SM00954"/>
    </source>
</evidence>
<gene>
    <name evidence="2" type="ORF">A2390_00065</name>
</gene>
<dbReference type="Gene3D" id="3.30.460.10">
    <property type="entry name" value="Beta Polymerase, domain 2"/>
    <property type="match status" value="1"/>
</dbReference>
<name>A0A1G2CP75_9BACT</name>